<sequence>MRSLNKPVDHYFYSLTIKINRVTEELHRALATKHRQDSFQGRDSKGSPKKCVDVGLSRTCSVERGKEREEAWSFDGASDGKRTVAKESEENKENLILNSELKDDLLLYQDEEALNDSIISGTLPRKCKKELLAVKLRNRPSRQELEDRNIFPQRTDEERQEIRQQMEMKLSKRLSQRPVVEELERRNTLK</sequence>
<evidence type="ECO:0000256" key="2">
    <source>
        <dbReference type="ARBA" id="ARBA00022737"/>
    </source>
</evidence>
<protein>
    <submittedName>
        <fullName evidence="5">Uncharacterized protein</fullName>
    </submittedName>
</protein>
<dbReference type="SMART" id="SM00707">
    <property type="entry name" value="RPEL"/>
    <property type="match status" value="2"/>
</dbReference>
<accession>A0A6B0RVT7</accession>
<evidence type="ECO:0000256" key="1">
    <source>
        <dbReference type="ARBA" id="ARBA00009795"/>
    </source>
</evidence>
<evidence type="ECO:0000256" key="3">
    <source>
        <dbReference type="ARBA" id="ARBA00023203"/>
    </source>
</evidence>
<gene>
    <name evidence="5" type="ORF">E5288_WYG011809</name>
</gene>
<reference evidence="5" key="1">
    <citation type="submission" date="2019-10" db="EMBL/GenBank/DDBJ databases">
        <title>The sequence and de novo assembly of the wild yak genome.</title>
        <authorList>
            <person name="Liu Y."/>
        </authorList>
    </citation>
    <scope>NUCLEOTIDE SEQUENCE [LARGE SCALE GENOMIC DNA]</scope>
    <source>
        <strain evidence="5">WY2019</strain>
    </source>
</reference>
<evidence type="ECO:0000256" key="4">
    <source>
        <dbReference type="PROSITE-ProRule" id="PRU00401"/>
    </source>
</evidence>
<keyword evidence="2" id="KW-0677">Repeat</keyword>
<dbReference type="PANTHER" id="PTHR12751:SF7">
    <property type="entry name" value="PHOSPHATASE AND ACTIN REGULATOR 3"/>
    <property type="match status" value="1"/>
</dbReference>
<dbReference type="InterPro" id="IPR004018">
    <property type="entry name" value="RPEL_repeat"/>
</dbReference>
<dbReference type="Proteomes" id="UP000322234">
    <property type="component" value="Unassembled WGS sequence"/>
</dbReference>
<dbReference type="GO" id="GO:0030036">
    <property type="term" value="P:actin cytoskeleton organization"/>
    <property type="evidence" value="ECO:0007669"/>
    <property type="project" value="TreeGrafter"/>
</dbReference>
<dbReference type="GO" id="GO:0003779">
    <property type="term" value="F:actin binding"/>
    <property type="evidence" value="ECO:0007669"/>
    <property type="project" value="UniProtKB-KW"/>
</dbReference>
<keyword evidence="6" id="KW-1185">Reference proteome</keyword>
<comment type="similarity">
    <text evidence="1">Belongs to the phosphatase and actin regulator family.</text>
</comment>
<proteinExistence type="inferred from homology"/>
<keyword evidence="3" id="KW-0009">Actin-binding</keyword>
<evidence type="ECO:0000313" key="6">
    <source>
        <dbReference type="Proteomes" id="UP000322234"/>
    </source>
</evidence>
<evidence type="ECO:0000313" key="5">
    <source>
        <dbReference type="EMBL" id="MXQ92877.1"/>
    </source>
</evidence>
<organism evidence="5 6">
    <name type="scientific">Bos mutus</name>
    <name type="common">wild yak</name>
    <dbReference type="NCBI Taxonomy" id="72004"/>
    <lineage>
        <taxon>Eukaryota</taxon>
        <taxon>Metazoa</taxon>
        <taxon>Chordata</taxon>
        <taxon>Craniata</taxon>
        <taxon>Vertebrata</taxon>
        <taxon>Euteleostomi</taxon>
        <taxon>Mammalia</taxon>
        <taxon>Eutheria</taxon>
        <taxon>Laurasiatheria</taxon>
        <taxon>Artiodactyla</taxon>
        <taxon>Ruminantia</taxon>
        <taxon>Pecora</taxon>
        <taxon>Bovidae</taxon>
        <taxon>Bovinae</taxon>
        <taxon>Bos</taxon>
    </lineage>
</organism>
<dbReference type="AlphaFoldDB" id="A0A6B0RVT7"/>
<feature type="repeat" description="RPEL" evidence="4">
    <location>
        <begin position="130"/>
        <end position="155"/>
    </location>
</feature>
<dbReference type="EMBL" id="VBQZ03000088">
    <property type="protein sequence ID" value="MXQ92877.1"/>
    <property type="molecule type" value="Genomic_DNA"/>
</dbReference>
<dbReference type="PANTHER" id="PTHR12751">
    <property type="entry name" value="PHOSPHATASE AND ACTIN REGULATOR PHACTR"/>
    <property type="match status" value="1"/>
</dbReference>
<dbReference type="PROSITE" id="PS51073">
    <property type="entry name" value="RPEL"/>
    <property type="match status" value="1"/>
</dbReference>
<dbReference type="Gene3D" id="6.10.140.1750">
    <property type="match status" value="1"/>
</dbReference>
<name>A0A6B0RVT7_9CETA</name>
<comment type="caution">
    <text evidence="5">The sequence shown here is derived from an EMBL/GenBank/DDBJ whole genome shotgun (WGS) entry which is preliminary data.</text>
</comment>